<keyword evidence="2" id="KW-1185">Reference proteome</keyword>
<evidence type="ECO:0000313" key="1">
    <source>
        <dbReference type="EMBL" id="NYE72567.1"/>
    </source>
</evidence>
<accession>A0A7Y9I998</accession>
<organism evidence="1 2">
    <name type="scientific">Microlunatus parietis</name>
    <dbReference type="NCBI Taxonomy" id="682979"/>
    <lineage>
        <taxon>Bacteria</taxon>
        <taxon>Bacillati</taxon>
        <taxon>Actinomycetota</taxon>
        <taxon>Actinomycetes</taxon>
        <taxon>Propionibacteriales</taxon>
        <taxon>Propionibacteriaceae</taxon>
        <taxon>Microlunatus</taxon>
    </lineage>
</organism>
<gene>
    <name evidence="1" type="ORF">BKA15_003896</name>
</gene>
<dbReference type="RefSeq" id="WP_179753454.1">
    <property type="nucleotide sequence ID" value="NZ_JACCBU010000001.1"/>
</dbReference>
<dbReference type="EMBL" id="JACCBU010000001">
    <property type="protein sequence ID" value="NYE72567.1"/>
    <property type="molecule type" value="Genomic_DNA"/>
</dbReference>
<reference evidence="1 2" key="1">
    <citation type="submission" date="2020-07" db="EMBL/GenBank/DDBJ databases">
        <title>Sequencing the genomes of 1000 actinobacteria strains.</title>
        <authorList>
            <person name="Klenk H.-P."/>
        </authorList>
    </citation>
    <scope>NUCLEOTIDE SEQUENCE [LARGE SCALE GENOMIC DNA]</scope>
    <source>
        <strain evidence="1 2">DSM 22083</strain>
    </source>
</reference>
<dbReference type="AlphaFoldDB" id="A0A7Y9I998"/>
<dbReference type="Proteomes" id="UP000569914">
    <property type="component" value="Unassembled WGS sequence"/>
</dbReference>
<proteinExistence type="predicted"/>
<evidence type="ECO:0000313" key="2">
    <source>
        <dbReference type="Proteomes" id="UP000569914"/>
    </source>
</evidence>
<sequence>MSRLAKALRSRREIVRTRREITRAISNAATPAMRDELIMVAQRHGVFSPHR</sequence>
<protein>
    <submittedName>
        <fullName evidence="1">Uncharacterized protein</fullName>
    </submittedName>
</protein>
<name>A0A7Y9I998_9ACTN</name>
<comment type="caution">
    <text evidence="1">The sequence shown here is derived from an EMBL/GenBank/DDBJ whole genome shotgun (WGS) entry which is preliminary data.</text>
</comment>